<dbReference type="InterPro" id="IPR000522">
    <property type="entry name" value="ABC_transptr_permease_BtuC"/>
</dbReference>
<evidence type="ECO:0000256" key="6">
    <source>
        <dbReference type="ARBA" id="ARBA00022989"/>
    </source>
</evidence>
<dbReference type="PANTHER" id="PTHR30472">
    <property type="entry name" value="FERRIC ENTEROBACTIN TRANSPORT SYSTEM PERMEASE PROTEIN"/>
    <property type="match status" value="1"/>
</dbReference>
<name>A0ABR9ZMR4_9CORY</name>
<feature type="transmembrane region" description="Helical" evidence="8">
    <location>
        <begin position="189"/>
        <end position="215"/>
    </location>
</feature>
<sequence length="334" mass="34828">MYMTRRATGIVACLSLLAVLICGSLAVGSNHIPLANVWQLLLHPDETFESVVVHQQRIPRTILVILVGAALGVAGALMQSLTRNPLADPGVLGVNAGASLAVVLAVAIFGLTSIWFYLWFAFFGAALAAVVVYVLGGMGTSAATPARLALAGVAISMVISSFVQVVILNDQNVYNEFRLWAAGSLENRGYPVILGVGGFIAAGLLLAFLCGPGLNAVALGEEAGKALGVRVVRLRVMVMIAVTLLAGAATAAVGPIMFIGLGVPYIARIFSGPDQRWIIPFSALIAPAVMLCADIFARVVVMPQEVQTGIVTAILGGPVFVMLVRRSKIEVAAR</sequence>
<comment type="subcellular location">
    <subcellularLocation>
        <location evidence="1">Cell membrane</location>
        <topology evidence="1">Multi-pass membrane protein</topology>
    </subcellularLocation>
</comment>
<evidence type="ECO:0000256" key="3">
    <source>
        <dbReference type="ARBA" id="ARBA00022448"/>
    </source>
</evidence>
<proteinExistence type="inferred from homology"/>
<evidence type="ECO:0000256" key="8">
    <source>
        <dbReference type="SAM" id="Phobius"/>
    </source>
</evidence>
<feature type="transmembrane region" description="Helical" evidence="8">
    <location>
        <begin position="277"/>
        <end position="300"/>
    </location>
</feature>
<comment type="caution">
    <text evidence="9">The sequence shown here is derived from an EMBL/GenBank/DDBJ whole genome shotgun (WGS) entry which is preliminary data.</text>
</comment>
<dbReference type="CDD" id="cd06550">
    <property type="entry name" value="TM_ABC_iron-siderophores_like"/>
    <property type="match status" value="1"/>
</dbReference>
<evidence type="ECO:0000256" key="1">
    <source>
        <dbReference type="ARBA" id="ARBA00004651"/>
    </source>
</evidence>
<keyword evidence="4" id="KW-1003">Cell membrane</keyword>
<feature type="transmembrane region" description="Helical" evidence="8">
    <location>
        <begin position="116"/>
        <end position="136"/>
    </location>
</feature>
<keyword evidence="7 8" id="KW-0472">Membrane</keyword>
<dbReference type="EMBL" id="JADKMY010000003">
    <property type="protein sequence ID" value="MBF4554198.1"/>
    <property type="molecule type" value="Genomic_DNA"/>
</dbReference>
<evidence type="ECO:0000313" key="9">
    <source>
        <dbReference type="EMBL" id="MBF4554198.1"/>
    </source>
</evidence>
<dbReference type="PANTHER" id="PTHR30472:SF1">
    <property type="entry name" value="FE(3+) DICITRATE TRANSPORT SYSTEM PERMEASE PROTEIN FECC-RELATED"/>
    <property type="match status" value="1"/>
</dbReference>
<gene>
    <name evidence="9" type="ORF">IRY30_08975</name>
</gene>
<dbReference type="RefSeq" id="WP_194557089.1">
    <property type="nucleotide sequence ID" value="NZ_JADKMY010000003.1"/>
</dbReference>
<feature type="transmembrane region" description="Helical" evidence="8">
    <location>
        <begin position="148"/>
        <end position="169"/>
    </location>
</feature>
<keyword evidence="5 8" id="KW-0812">Transmembrane</keyword>
<evidence type="ECO:0000256" key="5">
    <source>
        <dbReference type="ARBA" id="ARBA00022692"/>
    </source>
</evidence>
<evidence type="ECO:0000256" key="2">
    <source>
        <dbReference type="ARBA" id="ARBA00007935"/>
    </source>
</evidence>
<evidence type="ECO:0000256" key="7">
    <source>
        <dbReference type="ARBA" id="ARBA00023136"/>
    </source>
</evidence>
<dbReference type="Pfam" id="PF01032">
    <property type="entry name" value="FecCD"/>
    <property type="match status" value="1"/>
</dbReference>
<protein>
    <submittedName>
        <fullName evidence="9">Iron chelate uptake ABC transporter family permease subunit</fullName>
    </submittedName>
</protein>
<keyword evidence="6 8" id="KW-1133">Transmembrane helix</keyword>
<organism evidence="9 10">
    <name type="scientific">Corynebacterium suicordis DSM 45110</name>
    <dbReference type="NCBI Taxonomy" id="1121369"/>
    <lineage>
        <taxon>Bacteria</taxon>
        <taxon>Bacillati</taxon>
        <taxon>Actinomycetota</taxon>
        <taxon>Actinomycetes</taxon>
        <taxon>Mycobacteriales</taxon>
        <taxon>Corynebacteriaceae</taxon>
        <taxon>Corynebacterium</taxon>
    </lineage>
</organism>
<feature type="transmembrane region" description="Helical" evidence="8">
    <location>
        <begin position="58"/>
        <end position="78"/>
    </location>
</feature>
<keyword evidence="10" id="KW-1185">Reference proteome</keyword>
<comment type="similarity">
    <text evidence="2">Belongs to the binding-protein-dependent transport system permease family. FecCD subfamily.</text>
</comment>
<dbReference type="SUPFAM" id="SSF81345">
    <property type="entry name" value="ABC transporter involved in vitamin B12 uptake, BtuC"/>
    <property type="match status" value="1"/>
</dbReference>
<dbReference type="InterPro" id="IPR037294">
    <property type="entry name" value="ABC_BtuC-like"/>
</dbReference>
<evidence type="ECO:0000256" key="4">
    <source>
        <dbReference type="ARBA" id="ARBA00022475"/>
    </source>
</evidence>
<evidence type="ECO:0000313" key="10">
    <source>
        <dbReference type="Proteomes" id="UP000635902"/>
    </source>
</evidence>
<dbReference type="Proteomes" id="UP000635902">
    <property type="component" value="Unassembled WGS sequence"/>
</dbReference>
<keyword evidence="3" id="KW-0813">Transport</keyword>
<accession>A0ABR9ZMR4</accession>
<reference evidence="9 10" key="1">
    <citation type="submission" date="2020-10" db="EMBL/GenBank/DDBJ databases">
        <title>Novel species in genus Corynebacterium.</title>
        <authorList>
            <person name="Zhang G."/>
        </authorList>
    </citation>
    <scope>NUCLEOTIDE SEQUENCE [LARGE SCALE GENOMIC DNA]</scope>
    <source>
        <strain evidence="9 10">DSM 45110</strain>
    </source>
</reference>
<feature type="transmembrane region" description="Helical" evidence="8">
    <location>
        <begin position="90"/>
        <end position="110"/>
    </location>
</feature>
<dbReference type="Gene3D" id="1.10.3470.10">
    <property type="entry name" value="ABC transporter involved in vitamin B12 uptake, BtuC"/>
    <property type="match status" value="1"/>
</dbReference>